<dbReference type="SMART" id="SM00255">
    <property type="entry name" value="TIR"/>
    <property type="match status" value="1"/>
</dbReference>
<keyword evidence="1" id="KW-0520">NAD</keyword>
<comment type="caution">
    <text evidence="3">The sequence shown here is derived from an EMBL/GenBank/DDBJ whole genome shotgun (WGS) entry which is preliminary data.</text>
</comment>
<dbReference type="AlphaFoldDB" id="A0A922AD82"/>
<organism evidence="3 4">
    <name type="scientific">Carya illinoinensis</name>
    <name type="common">Pecan</name>
    <dbReference type="NCBI Taxonomy" id="32201"/>
    <lineage>
        <taxon>Eukaryota</taxon>
        <taxon>Viridiplantae</taxon>
        <taxon>Streptophyta</taxon>
        <taxon>Embryophyta</taxon>
        <taxon>Tracheophyta</taxon>
        <taxon>Spermatophyta</taxon>
        <taxon>Magnoliopsida</taxon>
        <taxon>eudicotyledons</taxon>
        <taxon>Gunneridae</taxon>
        <taxon>Pentapetalae</taxon>
        <taxon>rosids</taxon>
        <taxon>fabids</taxon>
        <taxon>Fagales</taxon>
        <taxon>Juglandaceae</taxon>
        <taxon>Carya</taxon>
    </lineage>
</organism>
<proteinExistence type="predicted"/>
<protein>
    <recommendedName>
        <fullName evidence="2">TIR domain-containing protein</fullName>
    </recommendedName>
</protein>
<dbReference type="Proteomes" id="UP000811246">
    <property type="component" value="Chromosome 15"/>
</dbReference>
<dbReference type="InterPro" id="IPR000157">
    <property type="entry name" value="TIR_dom"/>
</dbReference>
<dbReference type="PANTHER" id="PTHR32009:SF146">
    <property type="entry name" value="TIR DOMAIN-CONTAINING PROTEIN"/>
    <property type="match status" value="1"/>
</dbReference>
<dbReference type="Pfam" id="PF01582">
    <property type="entry name" value="TIR"/>
    <property type="match status" value="1"/>
</dbReference>
<accession>A0A922AD82</accession>
<evidence type="ECO:0000256" key="1">
    <source>
        <dbReference type="ARBA" id="ARBA00023027"/>
    </source>
</evidence>
<feature type="domain" description="TIR" evidence="2">
    <location>
        <begin position="18"/>
        <end position="184"/>
    </location>
</feature>
<dbReference type="GO" id="GO:0007165">
    <property type="term" value="P:signal transduction"/>
    <property type="evidence" value="ECO:0007669"/>
    <property type="project" value="InterPro"/>
</dbReference>
<gene>
    <name evidence="3" type="ORF">I3842_15G162600</name>
</gene>
<evidence type="ECO:0000313" key="4">
    <source>
        <dbReference type="Proteomes" id="UP000811246"/>
    </source>
</evidence>
<reference evidence="3" key="1">
    <citation type="submission" date="2021-01" db="EMBL/GenBank/DDBJ databases">
        <authorList>
            <person name="Lovell J.T."/>
            <person name="Bentley N."/>
            <person name="Bhattarai G."/>
            <person name="Jenkins J.W."/>
            <person name="Sreedasyam A."/>
            <person name="Alarcon Y."/>
            <person name="Bock C."/>
            <person name="Boston L."/>
            <person name="Carlson J."/>
            <person name="Cervantes K."/>
            <person name="Clermont K."/>
            <person name="Krom N."/>
            <person name="Kubenka K."/>
            <person name="Mamidi S."/>
            <person name="Mattison C."/>
            <person name="Monteros M."/>
            <person name="Pisani C."/>
            <person name="Plott C."/>
            <person name="Rajasekar S."/>
            <person name="Rhein H.S."/>
            <person name="Rohla C."/>
            <person name="Song M."/>
            <person name="Hilaire R.S."/>
            <person name="Shu S."/>
            <person name="Wells L."/>
            <person name="Wang X."/>
            <person name="Webber J."/>
            <person name="Heerema R.J."/>
            <person name="Klein P."/>
            <person name="Conner P."/>
            <person name="Grauke L."/>
            <person name="Grimwood J."/>
            <person name="Schmutz J."/>
            <person name="Randall J.J."/>
        </authorList>
    </citation>
    <scope>NUCLEOTIDE SEQUENCE</scope>
    <source>
        <tissue evidence="3">Leaf</tissue>
    </source>
</reference>
<dbReference type="EMBL" id="CM031839">
    <property type="protein sequence ID" value="KAG6676641.1"/>
    <property type="molecule type" value="Genomic_DNA"/>
</dbReference>
<evidence type="ECO:0000313" key="3">
    <source>
        <dbReference type="EMBL" id="KAG6676641.1"/>
    </source>
</evidence>
<sequence>MAYSSSSSSSSSSVAFPWRNVVFLSFRGEDTRNTFTAHLHHALSQKEICTFTDEVELRRGDEISPALLQAIEGSRISIIVFSTNYASSTWCLDELLKILECKKSKQQIVLPVFYHVEPSDVRHQRGSFGEALAKHAEKLNGDTNKLQLWEKALREVANMSGFVLENGNESEFIEQIVQEVSRIANDHFFFTRCQASCWIRTSSKRC</sequence>
<dbReference type="PANTHER" id="PTHR32009">
    <property type="entry name" value="TMV RESISTANCE PROTEIN N-LIKE"/>
    <property type="match status" value="1"/>
</dbReference>
<dbReference type="PROSITE" id="PS50104">
    <property type="entry name" value="TIR"/>
    <property type="match status" value="1"/>
</dbReference>
<name>A0A922AD82_CARIL</name>
<dbReference type="FunFam" id="3.40.50.10140:FF:000007">
    <property type="entry name" value="Disease resistance protein (TIR-NBS-LRR class)"/>
    <property type="match status" value="1"/>
</dbReference>
<evidence type="ECO:0000259" key="2">
    <source>
        <dbReference type="PROSITE" id="PS50104"/>
    </source>
</evidence>